<proteinExistence type="predicted"/>
<gene>
    <name evidence="1" type="ORF">CLOBOL_05708</name>
</gene>
<dbReference type="PaxDb" id="411902-CLOBOL_05708"/>
<dbReference type="EMBL" id="ABCC02000042">
    <property type="protein sequence ID" value="EDP14101.1"/>
    <property type="molecule type" value="Genomic_DNA"/>
</dbReference>
<accession>A8S0L5</accession>
<dbReference type="HOGENOM" id="CLU_2664545_0_0_9"/>
<organism evidence="1 2">
    <name type="scientific">Enterocloster bolteae (strain ATCC BAA-613 / DSM 15670 / CCUG 46953 / JCM 12243 / WAL 16351)</name>
    <name type="common">Clostridium bolteae</name>
    <dbReference type="NCBI Taxonomy" id="411902"/>
    <lineage>
        <taxon>Bacteria</taxon>
        <taxon>Bacillati</taxon>
        <taxon>Bacillota</taxon>
        <taxon>Clostridia</taxon>
        <taxon>Lachnospirales</taxon>
        <taxon>Lachnospiraceae</taxon>
        <taxon>Enterocloster</taxon>
    </lineage>
</organism>
<dbReference type="AlphaFoldDB" id="A8S0L5"/>
<evidence type="ECO:0000313" key="1">
    <source>
        <dbReference type="EMBL" id="EDP14101.1"/>
    </source>
</evidence>
<comment type="caution">
    <text evidence="1">The sequence shown here is derived from an EMBL/GenBank/DDBJ whole genome shotgun (WGS) entry which is preliminary data.</text>
</comment>
<sequence length="78" mass="9269">MRKMWISRKKWMVMEKKISDLELALQGQICMTNLNHEFCKSVANKNKMSFSSYQQLYSPSSDSDEKVRMLFDKIRELG</sequence>
<reference evidence="1 2" key="1">
    <citation type="submission" date="2007-08" db="EMBL/GenBank/DDBJ databases">
        <authorList>
            <person name="Fulton L."/>
            <person name="Clifton S."/>
            <person name="Fulton B."/>
            <person name="Xu J."/>
            <person name="Minx P."/>
            <person name="Pepin K.H."/>
            <person name="Johnson M."/>
            <person name="Thiruvilangam P."/>
            <person name="Bhonagiri V."/>
            <person name="Nash W.E."/>
            <person name="Mardis E.R."/>
            <person name="Wilson R.K."/>
        </authorList>
    </citation>
    <scope>NUCLEOTIDE SEQUENCE [LARGE SCALE GENOMIC DNA]</scope>
    <source>
        <strain evidence="2">ATCC BAA-613 / DSM 15670 / CCUG 46953 / JCM 12243 / WAL 16351</strain>
    </source>
</reference>
<name>A8S0L5_ENTBW</name>
<reference evidence="1 2" key="2">
    <citation type="submission" date="2007-09" db="EMBL/GenBank/DDBJ databases">
        <title>Draft genome sequence of Clostridium bolteae (ATCC BAA-613).</title>
        <authorList>
            <person name="Sudarsanam P."/>
            <person name="Ley R."/>
            <person name="Guruge J."/>
            <person name="Turnbaugh P.J."/>
            <person name="Mahowald M."/>
            <person name="Liep D."/>
            <person name="Gordon J."/>
        </authorList>
    </citation>
    <scope>NUCLEOTIDE SEQUENCE [LARGE SCALE GENOMIC DNA]</scope>
    <source>
        <strain evidence="2">ATCC BAA-613 / DSM 15670 / CCUG 46953 / JCM 12243 / WAL 16351</strain>
    </source>
</reference>
<protein>
    <submittedName>
        <fullName evidence="1">Uncharacterized protein</fullName>
    </submittedName>
</protein>
<dbReference type="Proteomes" id="UP000005396">
    <property type="component" value="Unassembled WGS sequence"/>
</dbReference>
<evidence type="ECO:0000313" key="2">
    <source>
        <dbReference type="Proteomes" id="UP000005396"/>
    </source>
</evidence>